<evidence type="ECO:0000259" key="7">
    <source>
        <dbReference type="Pfam" id="PF01061"/>
    </source>
</evidence>
<keyword evidence="5 6" id="KW-0472">Membrane</keyword>
<dbReference type="Gramene" id="Kaladp0011s1314.1.v1.1">
    <property type="protein sequence ID" value="Kaladp0011s1314.1.v1.1"/>
    <property type="gene ID" value="Kaladp0011s1314.v1.1"/>
</dbReference>
<dbReference type="EnsemblPlants" id="Kaladp0011s1314.1.v1.1">
    <property type="protein sequence ID" value="Kaladp0011s1314.1.v1.1"/>
    <property type="gene ID" value="Kaladp0011s1314.v1.1"/>
</dbReference>
<feature type="domain" description="ABC transporter family G" evidence="8">
    <location>
        <begin position="144"/>
        <end position="194"/>
    </location>
</feature>
<dbReference type="AlphaFoldDB" id="A0A7N0SXU5"/>
<evidence type="ECO:0000313" key="9">
    <source>
        <dbReference type="EnsemblPlants" id="Kaladp0011s1314.1.v1.1"/>
    </source>
</evidence>
<evidence type="ECO:0000256" key="6">
    <source>
        <dbReference type="SAM" id="Phobius"/>
    </source>
</evidence>
<reference evidence="9" key="1">
    <citation type="submission" date="2021-01" db="UniProtKB">
        <authorList>
            <consortium name="EnsemblPlants"/>
        </authorList>
    </citation>
    <scope>IDENTIFICATION</scope>
</reference>
<evidence type="ECO:0000256" key="3">
    <source>
        <dbReference type="ARBA" id="ARBA00022692"/>
    </source>
</evidence>
<name>A0A7N0SXU5_KALFE</name>
<evidence type="ECO:0000256" key="2">
    <source>
        <dbReference type="ARBA" id="ARBA00022448"/>
    </source>
</evidence>
<organism evidence="9 10">
    <name type="scientific">Kalanchoe fedtschenkoi</name>
    <name type="common">Lavender scallops</name>
    <name type="synonym">South American air plant</name>
    <dbReference type="NCBI Taxonomy" id="63787"/>
    <lineage>
        <taxon>Eukaryota</taxon>
        <taxon>Viridiplantae</taxon>
        <taxon>Streptophyta</taxon>
        <taxon>Embryophyta</taxon>
        <taxon>Tracheophyta</taxon>
        <taxon>Spermatophyta</taxon>
        <taxon>Magnoliopsida</taxon>
        <taxon>eudicotyledons</taxon>
        <taxon>Gunneridae</taxon>
        <taxon>Pentapetalae</taxon>
        <taxon>Saxifragales</taxon>
        <taxon>Crassulaceae</taxon>
        <taxon>Kalanchoe</taxon>
    </lineage>
</organism>
<evidence type="ECO:0000256" key="5">
    <source>
        <dbReference type="ARBA" id="ARBA00023136"/>
    </source>
</evidence>
<dbReference type="OMA" id="WYMINAL"/>
<feature type="domain" description="ABC-2 type transporter transmembrane" evidence="7">
    <location>
        <begin position="265"/>
        <end position="449"/>
    </location>
</feature>
<keyword evidence="10" id="KW-1185">Reference proteome</keyword>
<keyword evidence="4 6" id="KW-1133">Transmembrane helix</keyword>
<feature type="transmembrane region" description="Helical" evidence="6">
    <location>
        <begin position="282"/>
        <end position="303"/>
    </location>
</feature>
<accession>A0A7N0SXU5</accession>
<dbReference type="InterPro" id="IPR027417">
    <property type="entry name" value="P-loop_NTPase"/>
</dbReference>
<sequence length="452" mass="50776">MTVRETFDFAARCQRASDLFSGYIKDLERLEKEKNIRPNPEVDAFMKAATIGGEAHSISTEYVLKVLGLDVCADTFVGDEMLRGVSGGQKKRVTSGEMMVGPRKALFMDEISTGLDSSTTYQIVKCLGNFVHLMDATVVIALLQPAPETFDLFDDLILLSEGNIVYHGPRVDVLEFFESLGFRCPPRKGVADFLQEVTSKNDQAQYWADSSKPYKSISSPQIAEAYKNSRFGSSVNSALSLRSDKQDIYPSALAKTRFAVTKKESFAACFAREILLMKRHQFLYIFKTCQVVFVGIILSTTFLRTTLQPTDEANAYLYLSCMFFGLTHMMFDGFVESPILISRLPVFYKQRDNHFHPAWSWSLSSWILRLPYSVVEAVVWSCVVYYTVGLAPSAGRFFRYVLLNFAMHQMAVSLFRMMASLARDIIIANTIGTAALMVIFLMAGFIIPKGTK</sequence>
<proteinExistence type="predicted"/>
<comment type="subcellular location">
    <subcellularLocation>
        <location evidence="1">Membrane</location>
        <topology evidence="1">Multi-pass membrane protein</topology>
    </subcellularLocation>
</comment>
<dbReference type="Proteomes" id="UP000594263">
    <property type="component" value="Unplaced"/>
</dbReference>
<feature type="transmembrane region" description="Helical" evidence="6">
    <location>
        <begin position="315"/>
        <end position="335"/>
    </location>
</feature>
<evidence type="ECO:0000256" key="1">
    <source>
        <dbReference type="ARBA" id="ARBA00004141"/>
    </source>
</evidence>
<dbReference type="PANTHER" id="PTHR19241">
    <property type="entry name" value="ATP-BINDING CASSETTE TRANSPORTER"/>
    <property type="match status" value="1"/>
</dbReference>
<dbReference type="Pfam" id="PF01061">
    <property type="entry name" value="ABC2_membrane"/>
    <property type="match status" value="1"/>
</dbReference>
<protein>
    <submittedName>
        <fullName evidence="9">Uncharacterized protein</fullName>
    </submittedName>
</protein>
<keyword evidence="2" id="KW-0813">Transport</keyword>
<dbReference type="Gene3D" id="3.40.50.300">
    <property type="entry name" value="P-loop containing nucleotide triphosphate hydrolases"/>
    <property type="match status" value="1"/>
</dbReference>
<evidence type="ECO:0000313" key="10">
    <source>
        <dbReference type="Proteomes" id="UP000594263"/>
    </source>
</evidence>
<dbReference type="GO" id="GO:0140359">
    <property type="term" value="F:ABC-type transporter activity"/>
    <property type="evidence" value="ECO:0007669"/>
    <property type="project" value="InterPro"/>
</dbReference>
<dbReference type="InterPro" id="IPR043926">
    <property type="entry name" value="ABCG_dom"/>
</dbReference>
<feature type="transmembrane region" description="Helical" evidence="6">
    <location>
        <begin position="366"/>
        <end position="388"/>
    </location>
</feature>
<dbReference type="Pfam" id="PF19055">
    <property type="entry name" value="ABC2_membrane_7"/>
    <property type="match status" value="1"/>
</dbReference>
<feature type="transmembrane region" description="Helical" evidence="6">
    <location>
        <begin position="425"/>
        <end position="447"/>
    </location>
</feature>
<keyword evidence="3 6" id="KW-0812">Transmembrane</keyword>
<evidence type="ECO:0000256" key="4">
    <source>
        <dbReference type="ARBA" id="ARBA00022989"/>
    </source>
</evidence>
<dbReference type="GO" id="GO:0005886">
    <property type="term" value="C:plasma membrane"/>
    <property type="evidence" value="ECO:0007669"/>
    <property type="project" value="UniProtKB-ARBA"/>
</dbReference>
<dbReference type="SUPFAM" id="SSF52540">
    <property type="entry name" value="P-loop containing nucleoside triphosphate hydrolases"/>
    <property type="match status" value="1"/>
</dbReference>
<evidence type="ECO:0000259" key="8">
    <source>
        <dbReference type="Pfam" id="PF19055"/>
    </source>
</evidence>
<dbReference type="InterPro" id="IPR013525">
    <property type="entry name" value="ABC2_TM"/>
</dbReference>